<name>A0ABP6J8N8_9ACTN</name>
<evidence type="ECO:0000313" key="2">
    <source>
        <dbReference type="EMBL" id="GAA2922626.1"/>
    </source>
</evidence>
<sequence>MGVYASRGVAEALADAEAEPDADAEGLRGAPVLPDGLAPPLSAASAVADPLPLGAAFFPGVLPGRVRPSPAGLPARLLEGATVGPENRFEPSDAPAPGPGSPAEAGPDEEDEEVNEVDRGEEAESGAERGAEVRAGVGSGARSPAYAPGAGSASTAATPTAANRTAMGLRLLCRDAPDRCVRRWDAGPSVTRRHTSGTPGHTKGAPAVLRAGPLPCIHTEPARTGQTLSSRPERGRNAPFGRPV</sequence>
<dbReference type="EMBL" id="BAAAUD010000005">
    <property type="protein sequence ID" value="GAA2922626.1"/>
    <property type="molecule type" value="Genomic_DNA"/>
</dbReference>
<feature type="compositionally biased region" description="Low complexity" evidence="1">
    <location>
        <begin position="133"/>
        <end position="159"/>
    </location>
</feature>
<feature type="region of interest" description="Disordered" evidence="1">
    <location>
        <begin position="189"/>
        <end position="244"/>
    </location>
</feature>
<feature type="region of interest" description="Disordered" evidence="1">
    <location>
        <begin position="15"/>
        <end position="42"/>
    </location>
</feature>
<comment type="caution">
    <text evidence="2">The sequence shown here is derived from an EMBL/GenBank/DDBJ whole genome shotgun (WGS) entry which is preliminary data.</text>
</comment>
<evidence type="ECO:0000256" key="1">
    <source>
        <dbReference type="SAM" id="MobiDB-lite"/>
    </source>
</evidence>
<accession>A0ABP6J8N8</accession>
<reference evidence="3" key="1">
    <citation type="journal article" date="2019" name="Int. J. Syst. Evol. Microbiol.">
        <title>The Global Catalogue of Microorganisms (GCM) 10K type strain sequencing project: providing services to taxonomists for standard genome sequencing and annotation.</title>
        <authorList>
            <consortium name="The Broad Institute Genomics Platform"/>
            <consortium name="The Broad Institute Genome Sequencing Center for Infectious Disease"/>
            <person name="Wu L."/>
            <person name="Ma J."/>
        </authorList>
    </citation>
    <scope>NUCLEOTIDE SEQUENCE [LARGE SCALE GENOMIC DNA]</scope>
    <source>
        <strain evidence="3">JCM 9088</strain>
    </source>
</reference>
<keyword evidence="3" id="KW-1185">Reference proteome</keyword>
<feature type="compositionally biased region" description="Acidic residues" evidence="1">
    <location>
        <begin position="15"/>
        <end position="24"/>
    </location>
</feature>
<feature type="compositionally biased region" description="Acidic residues" evidence="1">
    <location>
        <begin position="106"/>
        <end position="115"/>
    </location>
</feature>
<dbReference type="Proteomes" id="UP001500403">
    <property type="component" value="Unassembled WGS sequence"/>
</dbReference>
<feature type="compositionally biased region" description="Low complexity" evidence="1">
    <location>
        <begin position="33"/>
        <end position="42"/>
    </location>
</feature>
<organism evidence="2 3">
    <name type="scientific">Streptomyces enissocaesilis</name>
    <dbReference type="NCBI Taxonomy" id="332589"/>
    <lineage>
        <taxon>Bacteria</taxon>
        <taxon>Bacillati</taxon>
        <taxon>Actinomycetota</taxon>
        <taxon>Actinomycetes</taxon>
        <taxon>Kitasatosporales</taxon>
        <taxon>Streptomycetaceae</taxon>
        <taxon>Streptomyces</taxon>
        <taxon>Streptomyces rochei group</taxon>
    </lineage>
</organism>
<protein>
    <submittedName>
        <fullName evidence="2">Uncharacterized protein</fullName>
    </submittedName>
</protein>
<evidence type="ECO:0000313" key="3">
    <source>
        <dbReference type="Proteomes" id="UP001500403"/>
    </source>
</evidence>
<proteinExistence type="predicted"/>
<gene>
    <name evidence="2" type="ORF">GCM10010446_03450</name>
</gene>
<feature type="region of interest" description="Disordered" evidence="1">
    <location>
        <begin position="59"/>
        <end position="159"/>
    </location>
</feature>
<feature type="compositionally biased region" description="Basic and acidic residues" evidence="1">
    <location>
        <begin position="116"/>
        <end position="132"/>
    </location>
</feature>